<proteinExistence type="predicted"/>
<gene>
    <name evidence="1" type="ORF">Y958_10265</name>
</gene>
<name>A0A248JR36_9PROT</name>
<dbReference type="EMBL" id="CP022110">
    <property type="protein sequence ID" value="ASG21165.1"/>
    <property type="molecule type" value="Genomic_DNA"/>
</dbReference>
<evidence type="ECO:0000313" key="1">
    <source>
        <dbReference type="EMBL" id="ASG21165.1"/>
    </source>
</evidence>
<protein>
    <submittedName>
        <fullName evidence="1">Uncharacterized protein</fullName>
    </submittedName>
</protein>
<dbReference type="KEGG" id="nao:Y958_10265"/>
<organism evidence="1 2">
    <name type="scientific">Nitrospirillum viridazoti CBAmc</name>
    <dbReference type="NCBI Taxonomy" id="1441467"/>
    <lineage>
        <taxon>Bacteria</taxon>
        <taxon>Pseudomonadati</taxon>
        <taxon>Pseudomonadota</taxon>
        <taxon>Alphaproteobacteria</taxon>
        <taxon>Rhodospirillales</taxon>
        <taxon>Azospirillaceae</taxon>
        <taxon>Nitrospirillum</taxon>
        <taxon>Nitrospirillum viridazoti</taxon>
    </lineage>
</organism>
<evidence type="ECO:0000313" key="2">
    <source>
        <dbReference type="Proteomes" id="UP000197153"/>
    </source>
</evidence>
<accession>A0A248JR36</accession>
<sequence>MEEISMASPTITYNDILPPNSFVTGIRQDGGDGQPVVLSGNYQPTGGGKPQAMLYRGPLYPTDGNGIFPFLPAFPGQIIVTSTFYGPNTALFDPSLGQGNVRAVGSYQYEGGQGDHGMIYQGPLDGSGTWTQIDVPADVAGGTVANTLAHSTMGDLVVGNYDLADKPGSGNGFIYNVKTGTFQVLDIGALATLYGIWQNGPKDPAPYTLAGGYKQGHDLNTGLLADYDPVTGQLSRLTPLSYEGKPGVVTHFEGISGVPGGYALAATTDAGGAFVYVDRLADGGFGPARWLAAANPASTSISTANSILRNNLVGIYRPASGGVQSYVATLAD</sequence>
<dbReference type="Proteomes" id="UP000197153">
    <property type="component" value="Chromosome 1"/>
</dbReference>
<reference evidence="1 2" key="1">
    <citation type="submission" date="2017-06" db="EMBL/GenBank/DDBJ databases">
        <title>Complete genome sequence of Nitrospirillum amazonense strain CBAmC, an endophytic nitrogen-fixing and plant growth-promoting bacterium, isolated from sugarcane.</title>
        <authorList>
            <person name="Schwab S."/>
            <person name="dos Santos Teixeira K.R."/>
            <person name="Simoes Araujo J.L."/>
            <person name="Soares Vidal M."/>
            <person name="Borges de Freitas H.R."/>
            <person name="Rivello Crivelaro A.L."/>
            <person name="Bueno de Camargo Nunes A."/>
            <person name="dos Santos C.M."/>
            <person name="Palmeira da Silva Rosa D."/>
            <person name="da Silva Padilha D."/>
            <person name="da Silva E."/>
            <person name="Araujo Terra L."/>
            <person name="Soares Mendes V."/>
            <person name="Farinelli L."/>
            <person name="Magalhaes Cruz L."/>
            <person name="Baldani J.I."/>
        </authorList>
    </citation>
    <scope>NUCLEOTIDE SEQUENCE [LARGE SCALE GENOMIC DNA]</scope>
    <source>
        <strain evidence="1 2">CBAmC</strain>
    </source>
</reference>
<dbReference type="AlphaFoldDB" id="A0A248JR36"/>
<keyword evidence="2" id="KW-1185">Reference proteome</keyword>